<name>A0A1H0ES78_9HYPH</name>
<evidence type="ECO:0000256" key="7">
    <source>
        <dbReference type="SAM" id="Phobius"/>
    </source>
</evidence>
<keyword evidence="4 7" id="KW-1133">Transmembrane helix</keyword>
<evidence type="ECO:0000256" key="1">
    <source>
        <dbReference type="ARBA" id="ARBA00004651"/>
    </source>
</evidence>
<evidence type="ECO:0000256" key="3">
    <source>
        <dbReference type="ARBA" id="ARBA00022692"/>
    </source>
</evidence>
<feature type="transmembrane region" description="Helical" evidence="7">
    <location>
        <begin position="45"/>
        <end position="65"/>
    </location>
</feature>
<evidence type="ECO:0000256" key="6">
    <source>
        <dbReference type="RuleBase" id="RU004057"/>
    </source>
</evidence>
<dbReference type="EMBL" id="FNIT01000002">
    <property type="protein sequence ID" value="SDN85210.1"/>
    <property type="molecule type" value="Genomic_DNA"/>
</dbReference>
<gene>
    <name evidence="9" type="ORF">SAMN05192530_102194</name>
</gene>
<feature type="transmembrane region" description="Helical" evidence="7">
    <location>
        <begin position="72"/>
        <end position="91"/>
    </location>
</feature>
<dbReference type="AlphaFoldDB" id="A0A1H0ES78"/>
<feature type="transmembrane region" description="Helical" evidence="7">
    <location>
        <begin position="327"/>
        <end position="349"/>
    </location>
</feature>
<keyword evidence="5 7" id="KW-0472">Membrane</keyword>
<dbReference type="STRING" id="1166073.SAMN05192530_102194"/>
<proteinExistence type="inferred from homology"/>
<dbReference type="GO" id="GO:0005886">
    <property type="term" value="C:plasma membrane"/>
    <property type="evidence" value="ECO:0007669"/>
    <property type="project" value="UniProtKB-SubCell"/>
</dbReference>
<accession>A0A1H0ES78</accession>
<feature type="transmembrane region" description="Helical" evidence="7">
    <location>
        <begin position="282"/>
        <end position="307"/>
    </location>
</feature>
<evidence type="ECO:0000259" key="8">
    <source>
        <dbReference type="Pfam" id="PF01618"/>
    </source>
</evidence>
<keyword evidence="6" id="KW-0653">Protein transport</keyword>
<dbReference type="GO" id="GO:0015031">
    <property type="term" value="P:protein transport"/>
    <property type="evidence" value="ECO:0007669"/>
    <property type="project" value="UniProtKB-KW"/>
</dbReference>
<evidence type="ECO:0000256" key="4">
    <source>
        <dbReference type="ARBA" id="ARBA00022989"/>
    </source>
</evidence>
<feature type="transmembrane region" description="Helical" evidence="7">
    <location>
        <begin position="97"/>
        <end position="114"/>
    </location>
</feature>
<keyword evidence="3 7" id="KW-0812">Transmembrane</keyword>
<organism evidence="9 10">
    <name type="scientific">Aureimonas jatrophae</name>
    <dbReference type="NCBI Taxonomy" id="1166073"/>
    <lineage>
        <taxon>Bacteria</taxon>
        <taxon>Pseudomonadati</taxon>
        <taxon>Pseudomonadota</taxon>
        <taxon>Alphaproteobacteria</taxon>
        <taxon>Hyphomicrobiales</taxon>
        <taxon>Aurantimonadaceae</taxon>
        <taxon>Aureimonas</taxon>
    </lineage>
</organism>
<evidence type="ECO:0000313" key="9">
    <source>
        <dbReference type="EMBL" id="SDN85210.1"/>
    </source>
</evidence>
<dbReference type="Pfam" id="PF01618">
    <property type="entry name" value="MotA_ExbB"/>
    <property type="match status" value="1"/>
</dbReference>
<comment type="subcellular location">
    <subcellularLocation>
        <location evidence="1">Cell membrane</location>
        <topology evidence="1">Multi-pass membrane protein</topology>
    </subcellularLocation>
    <subcellularLocation>
        <location evidence="6">Membrane</location>
        <topology evidence="6">Multi-pass membrane protein</topology>
    </subcellularLocation>
</comment>
<protein>
    <submittedName>
        <fullName evidence="9">MotA/TolQ/ExbB proton channel family protein</fullName>
    </submittedName>
</protein>
<feature type="transmembrane region" description="Helical" evidence="7">
    <location>
        <begin position="182"/>
        <end position="207"/>
    </location>
</feature>
<keyword evidence="10" id="KW-1185">Reference proteome</keyword>
<keyword evidence="6" id="KW-0813">Transport</keyword>
<evidence type="ECO:0000256" key="5">
    <source>
        <dbReference type="ARBA" id="ARBA00023136"/>
    </source>
</evidence>
<sequence length="372" mass="38403">MTATGGALRRTAGLRPAPLLAGALLVALALQALVASEGAPLPVRALLPLCGLAALGGALTGRGALLRWGARGAGLLAALVPLAFVGGAPLPELAARLPVWPQILVLLLAGRILSLDAETRFRLFWNAPLREGAAPRTQSTTAALCLGAALTLFFYSLVGRVAPGAALDPLGVTLRAFAGPTYVHVAIIALFFVLLAALLDAALAHLTDRTLLSLARRRLATGGPSPRLSPAEVAGVVRTLPGRPAESRTSAYLLEACALPGARTERETLEGFHAASRRFLRALLAFLPLLGFVGTVIGLAVAIGSLGTSGPDASAVDIGSSLAGLSIQFETTLLGLATGLVASLLMAILERREAELRHQCQRLIEVLVRRDG</sequence>
<keyword evidence="2" id="KW-1003">Cell membrane</keyword>
<dbReference type="OrthoDB" id="9833192at2"/>
<comment type="similarity">
    <text evidence="6">Belongs to the exbB/tolQ family.</text>
</comment>
<reference evidence="9 10" key="1">
    <citation type="submission" date="2016-10" db="EMBL/GenBank/DDBJ databases">
        <authorList>
            <person name="de Groot N.N."/>
        </authorList>
    </citation>
    <scope>NUCLEOTIDE SEQUENCE [LARGE SCALE GENOMIC DNA]</scope>
    <source>
        <strain evidence="10">L7-484,KACC 16230,DSM 25025</strain>
    </source>
</reference>
<evidence type="ECO:0000313" key="10">
    <source>
        <dbReference type="Proteomes" id="UP000198793"/>
    </source>
</evidence>
<evidence type="ECO:0000256" key="2">
    <source>
        <dbReference type="ARBA" id="ARBA00022475"/>
    </source>
</evidence>
<dbReference type="Proteomes" id="UP000198793">
    <property type="component" value="Unassembled WGS sequence"/>
</dbReference>
<feature type="domain" description="MotA/TolQ/ExbB proton channel" evidence="8">
    <location>
        <begin position="272"/>
        <end position="360"/>
    </location>
</feature>
<feature type="transmembrane region" description="Helical" evidence="7">
    <location>
        <begin position="140"/>
        <end position="162"/>
    </location>
</feature>
<dbReference type="InterPro" id="IPR002898">
    <property type="entry name" value="MotA_ExbB_proton_chnl"/>
</dbReference>
<dbReference type="RefSeq" id="WP_090670146.1">
    <property type="nucleotide sequence ID" value="NZ_FNIT01000002.1"/>
</dbReference>